<dbReference type="RefSeq" id="WP_258815224.1">
    <property type="nucleotide sequence ID" value="NZ_JANUGW010000002.1"/>
</dbReference>
<protein>
    <submittedName>
        <fullName evidence="2">Uncharacterized protein</fullName>
    </submittedName>
</protein>
<proteinExistence type="predicted"/>
<evidence type="ECO:0000313" key="3">
    <source>
        <dbReference type="Proteomes" id="UP001204151"/>
    </source>
</evidence>
<organism evidence="2 3">
    <name type="scientific">Massilia pinisoli</name>
    <dbReference type="NCBI Taxonomy" id="1772194"/>
    <lineage>
        <taxon>Bacteria</taxon>
        <taxon>Pseudomonadati</taxon>
        <taxon>Pseudomonadota</taxon>
        <taxon>Betaproteobacteria</taxon>
        <taxon>Burkholderiales</taxon>
        <taxon>Oxalobacteraceae</taxon>
        <taxon>Telluria group</taxon>
        <taxon>Massilia</taxon>
    </lineage>
</organism>
<dbReference type="EMBL" id="JANUGW010000002">
    <property type="protein sequence ID" value="MCS0580556.1"/>
    <property type="molecule type" value="Genomic_DNA"/>
</dbReference>
<feature type="compositionally biased region" description="Low complexity" evidence="1">
    <location>
        <begin position="107"/>
        <end position="119"/>
    </location>
</feature>
<reference evidence="2 3" key="1">
    <citation type="submission" date="2022-08" db="EMBL/GenBank/DDBJ databases">
        <title>Reclassification of Massilia species as members of the genera Telluria, Duganella, Pseudoduganella, Mokoshia gen. nov. and Zemynaea gen. nov. using orthogonal and non-orthogonal genome-based approaches.</title>
        <authorList>
            <person name="Bowman J.P."/>
        </authorList>
    </citation>
    <scope>NUCLEOTIDE SEQUENCE [LARGE SCALE GENOMIC DNA]</scope>
    <source>
        <strain evidence="2 3">JCM 31316</strain>
    </source>
</reference>
<keyword evidence="3" id="KW-1185">Reference proteome</keyword>
<gene>
    <name evidence="2" type="ORF">NX784_03035</name>
</gene>
<feature type="region of interest" description="Disordered" evidence="1">
    <location>
        <begin position="98"/>
        <end position="119"/>
    </location>
</feature>
<sequence>MQQAIVRTFKHVTAAEQARQELLAAGIAADDVAIDVRIDESGPVQGNFTVGDSPAVTGKTAYSHTYAPVAQDDVRDCQVTVNAADAGLAERAAAILDRLGGHDPDPASAAAIAARRTRH</sequence>
<dbReference type="Proteomes" id="UP001204151">
    <property type="component" value="Unassembled WGS sequence"/>
</dbReference>
<comment type="caution">
    <text evidence="2">The sequence shown here is derived from an EMBL/GenBank/DDBJ whole genome shotgun (WGS) entry which is preliminary data.</text>
</comment>
<accession>A0ABT1ZKY3</accession>
<evidence type="ECO:0000256" key="1">
    <source>
        <dbReference type="SAM" id="MobiDB-lite"/>
    </source>
</evidence>
<evidence type="ECO:0000313" key="2">
    <source>
        <dbReference type="EMBL" id="MCS0580556.1"/>
    </source>
</evidence>
<name>A0ABT1ZKY3_9BURK</name>